<feature type="domain" description="Deacetylase sirtuin-type" evidence="9">
    <location>
        <begin position="27"/>
        <end position="274"/>
    </location>
</feature>
<keyword evidence="5" id="KW-0520">NAD</keyword>
<evidence type="ECO:0000256" key="6">
    <source>
        <dbReference type="ARBA" id="ARBA00038170"/>
    </source>
</evidence>
<keyword evidence="2" id="KW-0808">Transferase</keyword>
<dbReference type="InterPro" id="IPR026590">
    <property type="entry name" value="Ssirtuin_cat_dom"/>
</dbReference>
<feature type="region of interest" description="Disordered" evidence="8">
    <location>
        <begin position="327"/>
        <end position="379"/>
    </location>
</feature>
<dbReference type="AlphaFoldDB" id="A0A553NB50"/>
<evidence type="ECO:0000313" key="11">
    <source>
        <dbReference type="Proteomes" id="UP000318571"/>
    </source>
</evidence>
<dbReference type="Gene3D" id="2.20.28.200">
    <property type="match status" value="1"/>
</dbReference>
<feature type="binding site" evidence="7">
    <location>
        <position position="141"/>
    </location>
    <ligand>
        <name>Zn(2+)</name>
        <dbReference type="ChEBI" id="CHEBI:29105"/>
    </ligand>
</feature>
<dbReference type="PANTHER" id="PTHR11085:SF12">
    <property type="entry name" value="NAD-DEPENDENT PROTEIN DEACYLASE SIRTUIN-6"/>
    <property type="match status" value="1"/>
</dbReference>
<evidence type="ECO:0000256" key="3">
    <source>
        <dbReference type="ARBA" id="ARBA00022723"/>
    </source>
</evidence>
<dbReference type="GO" id="GO:0046969">
    <property type="term" value="F:histone H3K9 deacetylase activity, NAD-dependent"/>
    <property type="evidence" value="ECO:0007669"/>
    <property type="project" value="TreeGrafter"/>
</dbReference>
<dbReference type="OrthoDB" id="2919105at2759"/>
<dbReference type="SUPFAM" id="SSF52467">
    <property type="entry name" value="DHS-like NAD/FAD-binding domain"/>
    <property type="match status" value="1"/>
</dbReference>
<comment type="caution">
    <text evidence="10">The sequence shown here is derived from an EMBL/GenBank/DDBJ whole genome shotgun (WGS) entry which is preliminary data.</text>
</comment>
<dbReference type="GO" id="GO:0003714">
    <property type="term" value="F:transcription corepressor activity"/>
    <property type="evidence" value="ECO:0007669"/>
    <property type="project" value="TreeGrafter"/>
</dbReference>
<feature type="binding site" evidence="7">
    <location>
        <position position="177"/>
    </location>
    <ligand>
        <name>Zn(2+)</name>
        <dbReference type="ChEBI" id="CHEBI:29105"/>
    </ligand>
</feature>
<dbReference type="EMBL" id="VCGU01000458">
    <property type="protein sequence ID" value="TRY62671.1"/>
    <property type="molecule type" value="Genomic_DNA"/>
</dbReference>
<evidence type="ECO:0000256" key="7">
    <source>
        <dbReference type="PROSITE-ProRule" id="PRU00236"/>
    </source>
</evidence>
<dbReference type="PANTHER" id="PTHR11085">
    <property type="entry name" value="NAD-DEPENDENT PROTEIN DEACYLASE SIRTUIN-5, MITOCHONDRIAL-RELATED"/>
    <property type="match status" value="1"/>
</dbReference>
<evidence type="ECO:0000256" key="1">
    <source>
        <dbReference type="ARBA" id="ARBA00012928"/>
    </source>
</evidence>
<keyword evidence="3 7" id="KW-0479">Metal-binding</keyword>
<feature type="binding site" evidence="7">
    <location>
        <position position="144"/>
    </location>
    <ligand>
        <name>Zn(2+)</name>
        <dbReference type="ChEBI" id="CHEBI:29105"/>
    </ligand>
</feature>
<comment type="similarity">
    <text evidence="6">Belongs to the sirtuin family. Class IV subfamily.</text>
</comment>
<dbReference type="STRING" id="6832.A0A553NB50"/>
<accession>A0A553NB50</accession>
<dbReference type="InterPro" id="IPR050134">
    <property type="entry name" value="NAD-dep_sirtuin_deacylases"/>
</dbReference>
<dbReference type="GO" id="GO:0000122">
    <property type="term" value="P:negative regulation of transcription by RNA polymerase II"/>
    <property type="evidence" value="ECO:0007669"/>
    <property type="project" value="TreeGrafter"/>
</dbReference>
<dbReference type="FunFam" id="3.40.50.1220:FF:000038">
    <property type="entry name" value="NAD-dependent protein deacetylase sirtuin-6 isoform X2"/>
    <property type="match status" value="1"/>
</dbReference>
<proteinExistence type="inferred from homology"/>
<dbReference type="GO" id="GO:0005634">
    <property type="term" value="C:nucleus"/>
    <property type="evidence" value="ECO:0007669"/>
    <property type="project" value="TreeGrafter"/>
</dbReference>
<protein>
    <recommendedName>
        <fullName evidence="1">protein acetyllysine N-acetyltransferase</fullName>
        <ecNumber evidence="1">2.3.1.286</ecNumber>
    </recommendedName>
</protein>
<name>A0A553NB50_TIGCA</name>
<evidence type="ECO:0000313" key="10">
    <source>
        <dbReference type="EMBL" id="TRY62671.1"/>
    </source>
</evidence>
<keyword evidence="4 7" id="KW-0862">Zinc</keyword>
<dbReference type="InterPro" id="IPR003000">
    <property type="entry name" value="Sirtuin"/>
</dbReference>
<reference evidence="10 11" key="1">
    <citation type="journal article" date="2018" name="Nat. Ecol. Evol.">
        <title>Genomic signatures of mitonuclear coevolution across populations of Tigriopus californicus.</title>
        <authorList>
            <person name="Barreto F.S."/>
            <person name="Watson E.T."/>
            <person name="Lima T.G."/>
            <person name="Willett C.S."/>
            <person name="Edmands S."/>
            <person name="Li W."/>
            <person name="Burton R.S."/>
        </authorList>
    </citation>
    <scope>NUCLEOTIDE SEQUENCE [LARGE SCALE GENOMIC DNA]</scope>
    <source>
        <strain evidence="10 11">San Diego</strain>
    </source>
</reference>
<evidence type="ECO:0000256" key="4">
    <source>
        <dbReference type="ARBA" id="ARBA00022833"/>
    </source>
</evidence>
<dbReference type="OMA" id="EQCKKCR"/>
<evidence type="ECO:0000256" key="2">
    <source>
        <dbReference type="ARBA" id="ARBA00022679"/>
    </source>
</evidence>
<evidence type="ECO:0000259" key="9">
    <source>
        <dbReference type="PROSITE" id="PS50305"/>
    </source>
</evidence>
<dbReference type="GO" id="GO:0046872">
    <property type="term" value="F:metal ion binding"/>
    <property type="evidence" value="ECO:0007669"/>
    <property type="project" value="UniProtKB-KW"/>
</dbReference>
<feature type="compositionally biased region" description="Basic and acidic residues" evidence="8">
    <location>
        <begin position="341"/>
        <end position="363"/>
    </location>
</feature>
<gene>
    <name evidence="10" type="ORF">TCAL_10814</name>
</gene>
<dbReference type="EC" id="2.3.1.286" evidence="1"/>
<keyword evidence="11" id="KW-1185">Reference proteome</keyword>
<dbReference type="Proteomes" id="UP000318571">
    <property type="component" value="Chromosome 10"/>
</dbReference>
<dbReference type="PROSITE" id="PS50305">
    <property type="entry name" value="SIRTUIN"/>
    <property type="match status" value="1"/>
</dbReference>
<dbReference type="Gene3D" id="3.40.50.1220">
    <property type="entry name" value="TPP-binding domain"/>
    <property type="match status" value="1"/>
</dbReference>
<dbReference type="InterPro" id="IPR029035">
    <property type="entry name" value="DHS-like_NAD/FAD-binding_dom"/>
</dbReference>
<feature type="compositionally biased region" description="Polar residues" evidence="8">
    <location>
        <begin position="368"/>
        <end position="379"/>
    </location>
</feature>
<organism evidence="10 11">
    <name type="scientific">Tigriopus californicus</name>
    <name type="common">Marine copepod</name>
    <dbReference type="NCBI Taxonomy" id="6832"/>
    <lineage>
        <taxon>Eukaryota</taxon>
        <taxon>Metazoa</taxon>
        <taxon>Ecdysozoa</taxon>
        <taxon>Arthropoda</taxon>
        <taxon>Crustacea</taxon>
        <taxon>Multicrustacea</taxon>
        <taxon>Hexanauplia</taxon>
        <taxon>Copepoda</taxon>
        <taxon>Harpacticoida</taxon>
        <taxon>Harpacticidae</taxon>
        <taxon>Tigriopus</taxon>
    </lineage>
</organism>
<evidence type="ECO:0000256" key="5">
    <source>
        <dbReference type="ARBA" id="ARBA00023027"/>
    </source>
</evidence>
<feature type="active site" description="Proton acceptor" evidence="7">
    <location>
        <position position="133"/>
    </location>
</feature>
<evidence type="ECO:0000256" key="8">
    <source>
        <dbReference type="SAM" id="MobiDB-lite"/>
    </source>
</evidence>
<feature type="binding site" evidence="7">
    <location>
        <position position="167"/>
    </location>
    <ligand>
        <name>Zn(2+)</name>
        <dbReference type="ChEBI" id="CHEBI:29105"/>
    </ligand>
</feature>
<dbReference type="GO" id="GO:0070403">
    <property type="term" value="F:NAD+ binding"/>
    <property type="evidence" value="ECO:0007669"/>
    <property type="project" value="InterPro"/>
</dbReference>
<dbReference type="Pfam" id="PF02146">
    <property type="entry name" value="SIR2"/>
    <property type="match status" value="1"/>
</dbReference>
<sequence>MSCSYAEGLSPYDNKGKLGLPEQFDQPDKIRAQVEILAQWIRDSPHTVVHTGAGISTAAGIPDFRGPQGVWTLERQGRPPPPSLDWDSATPTFTHRALAVLTQAQRVQFVISQNIDGLHMRSSLSRRHLAELHGNMFVDQCTVCQRQFVRAQPAATVGQKVDASRSCPAPRPNGRRCRGKLADFVLDWEAELPEHDLDLSLAHSTLAHLSIVMGSTLQIIPAGNLPTYAPKFHSTGKLVIINLQPTKHDKKADLIIRGYVDEVMKLLMTELTLPVPDYQPTVDPVAMQLAVANPETFIEWTQDGPAAEKLTEMAQDVEKKFKLKRKAAKDSAQSMLGKMLKKAESDDKPIKTEEESLESKELKLPATSKPSALLNQATD</sequence>